<proteinExistence type="predicted"/>
<reference evidence="1 2" key="1">
    <citation type="submission" date="2013-02" db="EMBL/GenBank/DDBJ databases">
        <authorList>
            <person name="Fiebig A."/>
            <person name="Goeker M."/>
            <person name="Klenk H.-P.P."/>
        </authorList>
    </citation>
    <scope>NUCLEOTIDE SEQUENCE [LARGE SCALE GENOMIC DNA]</scope>
    <source>
        <strain evidence="1 2">DSM 19309</strain>
    </source>
</reference>
<dbReference type="OrthoDB" id="6976379at2"/>
<evidence type="ECO:0000313" key="1">
    <source>
        <dbReference type="EMBL" id="EYD73616.1"/>
    </source>
</evidence>
<sequence length="162" mass="17672">MKMFSTAGTRIYIGGPLPLKVFDYAEADFADQDWTEILGHEELGSIGDTATEVRTKRIRANRVVRFKGMREGATWELICSIDADDPGQAALIAAEKTNRNYAVRIVFPDAPDGGTPSERLCIANVGRAEEQLANADTEAAKVNFSLWINSNIVRVEAAEAAP</sequence>
<dbReference type="AlphaFoldDB" id="A0A017HGZ7"/>
<dbReference type="RefSeq" id="WP_037279210.1">
    <property type="nucleotide sequence ID" value="NZ_KK088560.1"/>
</dbReference>
<dbReference type="HOGENOM" id="CLU_136204_1_0_5"/>
<name>A0A017HGZ7_9RHOB</name>
<organism evidence="1 2">
    <name type="scientific">Rubellimicrobium mesophilum DSM 19309</name>
    <dbReference type="NCBI Taxonomy" id="442562"/>
    <lineage>
        <taxon>Bacteria</taxon>
        <taxon>Pseudomonadati</taxon>
        <taxon>Pseudomonadota</taxon>
        <taxon>Alphaproteobacteria</taxon>
        <taxon>Rhodobacterales</taxon>
        <taxon>Roseobacteraceae</taxon>
        <taxon>Rubellimicrobium</taxon>
    </lineage>
</organism>
<gene>
    <name evidence="1" type="ORF">Rumeso_04737</name>
</gene>
<dbReference type="Gene3D" id="4.10.410.40">
    <property type="match status" value="1"/>
</dbReference>
<dbReference type="PATRIC" id="fig|442562.3.peg.4665"/>
<keyword evidence="2" id="KW-1185">Reference proteome</keyword>
<comment type="caution">
    <text evidence="1">The sequence shown here is derived from an EMBL/GenBank/DDBJ whole genome shotgun (WGS) entry which is preliminary data.</text>
</comment>
<accession>A0A017HGZ7</accession>
<dbReference type="STRING" id="442562.Rumeso_04737"/>
<dbReference type="Proteomes" id="UP000019666">
    <property type="component" value="Unassembled WGS sequence"/>
</dbReference>
<evidence type="ECO:0000313" key="2">
    <source>
        <dbReference type="Proteomes" id="UP000019666"/>
    </source>
</evidence>
<protein>
    <submittedName>
        <fullName evidence="1">Uncharacterized protein</fullName>
    </submittedName>
</protein>
<dbReference type="EMBL" id="AOSK01000130">
    <property type="protein sequence ID" value="EYD73616.1"/>
    <property type="molecule type" value="Genomic_DNA"/>
</dbReference>